<comment type="caution">
    <text evidence="1">The sequence shown here is derived from an EMBL/GenBank/DDBJ whole genome shotgun (WGS) entry which is preliminary data.</text>
</comment>
<reference evidence="1 2" key="1">
    <citation type="submission" date="2024-08" db="EMBL/GenBank/DDBJ databases">
        <title>Clostridium lapicellarii sp. nov., and Clostridium renhuaiense sp. nov., two species isolated from the mud in a fermentation cellar used for producing sauce-flavour Chinese liquors.</title>
        <authorList>
            <person name="Yang F."/>
            <person name="Wang H."/>
            <person name="Chen L.Q."/>
            <person name="Zhou N."/>
            <person name="Lu J.J."/>
            <person name="Pu X.X."/>
            <person name="Wan B."/>
            <person name="Wang L."/>
            <person name="Liu S.J."/>
        </authorList>
    </citation>
    <scope>NUCLEOTIDE SEQUENCE [LARGE SCALE GENOMIC DNA]</scope>
    <source>
        <strain evidence="1 2">MT-113</strain>
    </source>
</reference>
<dbReference type="EMBL" id="JBGFFE010000007">
    <property type="protein sequence ID" value="MEY8763327.1"/>
    <property type="molecule type" value="Genomic_DNA"/>
</dbReference>
<proteinExistence type="predicted"/>
<organism evidence="1 2">
    <name type="scientific">Clostridium lapidicellarium</name>
    <dbReference type="NCBI Taxonomy" id="3240931"/>
    <lineage>
        <taxon>Bacteria</taxon>
        <taxon>Bacillati</taxon>
        <taxon>Bacillota</taxon>
        <taxon>Clostridia</taxon>
        <taxon>Eubacteriales</taxon>
        <taxon>Clostridiaceae</taxon>
        <taxon>Clostridium</taxon>
    </lineage>
</organism>
<evidence type="ECO:0000313" key="2">
    <source>
        <dbReference type="Proteomes" id="UP001565220"/>
    </source>
</evidence>
<name>A0ABV4DVQ8_9CLOT</name>
<dbReference type="Proteomes" id="UP001565220">
    <property type="component" value="Unassembled WGS sequence"/>
</dbReference>
<accession>A0ABV4DVQ8</accession>
<sequence length="106" mass="12251">MALQKNMTISCVLITMEGLLIRSEDKQLDNCYIKIDDYKGDKTSINVTVGIYKDKTLTQKYNQKQYTFTPDISDLSKNFIKQGYEYLKTLDEYKDAVDLLDQGQTS</sequence>
<protein>
    <submittedName>
        <fullName evidence="1">Uncharacterized protein</fullName>
    </submittedName>
</protein>
<gene>
    <name evidence="1" type="ORF">AB8S09_06695</name>
</gene>
<evidence type="ECO:0000313" key="1">
    <source>
        <dbReference type="EMBL" id="MEY8763327.1"/>
    </source>
</evidence>
<dbReference type="RefSeq" id="WP_369868729.1">
    <property type="nucleotide sequence ID" value="NZ_JBGFFE010000007.1"/>
</dbReference>
<keyword evidence="2" id="KW-1185">Reference proteome</keyword>